<dbReference type="Gramene" id="TuG1812G0200004546.01.T01">
    <property type="protein sequence ID" value="TuG1812G0200004546.01.T01.cds321253"/>
    <property type="gene ID" value="TuG1812G0200004546.01"/>
</dbReference>
<evidence type="ECO:0000256" key="1">
    <source>
        <dbReference type="SAM" id="MobiDB-lite"/>
    </source>
</evidence>
<evidence type="ECO:0000313" key="3">
    <source>
        <dbReference type="Proteomes" id="UP000015106"/>
    </source>
</evidence>
<dbReference type="AlphaFoldDB" id="A0A8R7PIT1"/>
<evidence type="ECO:0000313" key="2">
    <source>
        <dbReference type="EnsemblPlants" id="TuG1812G0200004546.01.T01.cds321253"/>
    </source>
</evidence>
<dbReference type="EnsemblPlants" id="TuG1812G0200004546.01.T01">
    <property type="protein sequence ID" value="TuG1812G0200004546.01.T01.cds321253"/>
    <property type="gene ID" value="TuG1812G0200004546.01"/>
</dbReference>
<organism evidence="2 3">
    <name type="scientific">Triticum urartu</name>
    <name type="common">Red wild einkorn</name>
    <name type="synonym">Crithodium urartu</name>
    <dbReference type="NCBI Taxonomy" id="4572"/>
    <lineage>
        <taxon>Eukaryota</taxon>
        <taxon>Viridiplantae</taxon>
        <taxon>Streptophyta</taxon>
        <taxon>Embryophyta</taxon>
        <taxon>Tracheophyta</taxon>
        <taxon>Spermatophyta</taxon>
        <taxon>Magnoliopsida</taxon>
        <taxon>Liliopsida</taxon>
        <taxon>Poales</taxon>
        <taxon>Poaceae</taxon>
        <taxon>BOP clade</taxon>
        <taxon>Pooideae</taxon>
        <taxon>Triticodae</taxon>
        <taxon>Triticeae</taxon>
        <taxon>Triticinae</taxon>
        <taxon>Triticum</taxon>
    </lineage>
</organism>
<reference evidence="3" key="1">
    <citation type="journal article" date="2013" name="Nature">
        <title>Draft genome of the wheat A-genome progenitor Triticum urartu.</title>
        <authorList>
            <person name="Ling H.Q."/>
            <person name="Zhao S."/>
            <person name="Liu D."/>
            <person name="Wang J."/>
            <person name="Sun H."/>
            <person name="Zhang C."/>
            <person name="Fan H."/>
            <person name="Li D."/>
            <person name="Dong L."/>
            <person name="Tao Y."/>
            <person name="Gao C."/>
            <person name="Wu H."/>
            <person name="Li Y."/>
            <person name="Cui Y."/>
            <person name="Guo X."/>
            <person name="Zheng S."/>
            <person name="Wang B."/>
            <person name="Yu K."/>
            <person name="Liang Q."/>
            <person name="Yang W."/>
            <person name="Lou X."/>
            <person name="Chen J."/>
            <person name="Feng M."/>
            <person name="Jian J."/>
            <person name="Zhang X."/>
            <person name="Luo G."/>
            <person name="Jiang Y."/>
            <person name="Liu J."/>
            <person name="Wang Z."/>
            <person name="Sha Y."/>
            <person name="Zhang B."/>
            <person name="Wu H."/>
            <person name="Tang D."/>
            <person name="Shen Q."/>
            <person name="Xue P."/>
            <person name="Zou S."/>
            <person name="Wang X."/>
            <person name="Liu X."/>
            <person name="Wang F."/>
            <person name="Yang Y."/>
            <person name="An X."/>
            <person name="Dong Z."/>
            <person name="Zhang K."/>
            <person name="Zhang X."/>
            <person name="Luo M.C."/>
            <person name="Dvorak J."/>
            <person name="Tong Y."/>
            <person name="Wang J."/>
            <person name="Yang H."/>
            <person name="Li Z."/>
            <person name="Wang D."/>
            <person name="Zhang A."/>
            <person name="Wang J."/>
        </authorList>
    </citation>
    <scope>NUCLEOTIDE SEQUENCE</scope>
    <source>
        <strain evidence="3">cv. G1812</strain>
    </source>
</reference>
<keyword evidence="3" id="KW-1185">Reference proteome</keyword>
<reference evidence="2" key="2">
    <citation type="submission" date="2018-03" db="EMBL/GenBank/DDBJ databases">
        <title>The Triticum urartu genome reveals the dynamic nature of wheat genome evolution.</title>
        <authorList>
            <person name="Ling H."/>
            <person name="Ma B."/>
            <person name="Shi X."/>
            <person name="Liu H."/>
            <person name="Dong L."/>
            <person name="Sun H."/>
            <person name="Cao Y."/>
            <person name="Gao Q."/>
            <person name="Zheng S."/>
            <person name="Li Y."/>
            <person name="Yu Y."/>
            <person name="Du H."/>
            <person name="Qi M."/>
            <person name="Li Y."/>
            <person name="Yu H."/>
            <person name="Cui Y."/>
            <person name="Wang N."/>
            <person name="Chen C."/>
            <person name="Wu H."/>
            <person name="Zhao Y."/>
            <person name="Zhang J."/>
            <person name="Li Y."/>
            <person name="Zhou W."/>
            <person name="Zhang B."/>
            <person name="Hu W."/>
            <person name="Eijk M."/>
            <person name="Tang J."/>
            <person name="Witsenboer H."/>
            <person name="Zhao S."/>
            <person name="Li Z."/>
            <person name="Zhang A."/>
            <person name="Wang D."/>
            <person name="Liang C."/>
        </authorList>
    </citation>
    <scope>NUCLEOTIDE SEQUENCE [LARGE SCALE GENOMIC DNA]</scope>
    <source>
        <strain evidence="2">cv. G1812</strain>
    </source>
</reference>
<accession>A0A8R7PIT1</accession>
<sequence length="177" mass="19221">MSALPTLKSSSIPDLRDRACTAAPRGRLNPSVAAVRSADRENRSTATSAVRMSPNSSSASSYLPSSTRPDSTVFHEDTSRSSIPSNTLRASSKRPHLTYMPRSALATRREPPEYRPLAASAWTWVPSRGLPLRMQAVRRPTKVYSVGATPARRMLRKSAAAADTGEPSRAWPEMSAL</sequence>
<feature type="region of interest" description="Disordered" evidence="1">
    <location>
        <begin position="1"/>
        <end position="111"/>
    </location>
</feature>
<gene>
    <name evidence="2" type="primary">LOC125539336</name>
</gene>
<feature type="compositionally biased region" description="Low complexity" evidence="1">
    <location>
        <begin position="48"/>
        <end position="66"/>
    </location>
</feature>
<dbReference type="Proteomes" id="UP000015106">
    <property type="component" value="Chromosome 2"/>
</dbReference>
<feature type="region of interest" description="Disordered" evidence="1">
    <location>
        <begin position="157"/>
        <end position="177"/>
    </location>
</feature>
<proteinExistence type="predicted"/>
<protein>
    <submittedName>
        <fullName evidence="2">Uncharacterized protein</fullName>
    </submittedName>
</protein>
<feature type="compositionally biased region" description="Polar residues" evidence="1">
    <location>
        <begin position="80"/>
        <end position="90"/>
    </location>
</feature>
<name>A0A8R7PIT1_TRIUA</name>
<reference evidence="2" key="3">
    <citation type="submission" date="2022-06" db="UniProtKB">
        <authorList>
            <consortium name="EnsemblPlants"/>
        </authorList>
    </citation>
    <scope>IDENTIFICATION</scope>
</reference>